<dbReference type="KEGG" id="bcj:BCAS0687"/>
<evidence type="ECO:0000256" key="1">
    <source>
        <dbReference type="SAM" id="Phobius"/>
    </source>
</evidence>
<sequence>MNEMRASRRWRSIETWPELLHALYHGLLGCLLILIAFRCETAGSAWRKAAERGDPTARAARAWVRAAVGHHDALSALEHAATGAGCALIGFGILQVGYAVLVPGRDRSAEPFAEPFIAWQWAILALAAAALSYGVGSVMYPGTRVLMGGITAAYVLVPLIYRQQVARAALAAPQWCTAVAGSGFWVFLDVIWKLYHAPRVHEAPAMVAVHLGLGFAGLAIASWGLGWIARRTAWLHPAPTGGQ</sequence>
<feature type="transmembrane region" description="Helical" evidence="1">
    <location>
        <begin position="80"/>
        <end position="104"/>
    </location>
</feature>
<dbReference type="PROSITE" id="PS51257">
    <property type="entry name" value="PROKAR_LIPOPROTEIN"/>
    <property type="match status" value="1"/>
</dbReference>
<feature type="transmembrane region" description="Helical" evidence="1">
    <location>
        <begin position="142"/>
        <end position="161"/>
    </location>
</feature>
<keyword evidence="3" id="KW-1185">Reference proteome</keyword>
<accession>B4EP79</accession>
<feature type="transmembrane region" description="Helical" evidence="1">
    <location>
        <begin position="168"/>
        <end position="188"/>
    </location>
</feature>
<reference evidence="2 3" key="1">
    <citation type="journal article" date="2009" name="J. Bacteriol.">
        <title>The genome of Burkholderia cenocepacia J2315, an epidemic pathogen of cystic fibrosis patients.</title>
        <authorList>
            <person name="Holden M.T."/>
            <person name="Seth-Smith H.M."/>
            <person name="Crossman L.C."/>
            <person name="Sebaihia M."/>
            <person name="Bentley S.D."/>
            <person name="Cerdeno-Tarraga A.M."/>
            <person name="Thomson N.R."/>
            <person name="Bason N."/>
            <person name="Quail M.A."/>
            <person name="Sharp S."/>
            <person name="Cherevach I."/>
            <person name="Churcher C."/>
            <person name="Goodhead I."/>
            <person name="Hauser H."/>
            <person name="Holroyd N."/>
            <person name="Mungall K."/>
            <person name="Scott P."/>
            <person name="Walker D."/>
            <person name="White B."/>
            <person name="Rose H."/>
            <person name="Iversen P."/>
            <person name="Mil-Homens D."/>
            <person name="Rocha E.P."/>
            <person name="Fialho A.M."/>
            <person name="Baldwin A."/>
            <person name="Dowson C."/>
            <person name="Barrell B.G."/>
            <person name="Govan J.R."/>
            <person name="Vandamme P."/>
            <person name="Hart C.A."/>
            <person name="Mahenthiralingam E."/>
            <person name="Parkhill J."/>
        </authorList>
    </citation>
    <scope>NUCLEOTIDE SEQUENCE [LARGE SCALE GENOMIC DNA]</scope>
    <source>
        <strain evidence="3">ATCC BAA-245 / DSM 16553 / LMG 16656 / NCTC 13227 / J2315 / CF5610</strain>
    </source>
</reference>
<gene>
    <name evidence="2" type="ORF">BCAS0687</name>
</gene>
<dbReference type="EMBL" id="AM747722">
    <property type="protein sequence ID" value="CAR57623.1"/>
    <property type="molecule type" value="Genomic_DNA"/>
</dbReference>
<proteinExistence type="predicted"/>
<keyword evidence="1" id="KW-0812">Transmembrane</keyword>
<name>B4EP79_BURCJ</name>
<keyword evidence="1" id="KW-0472">Membrane</keyword>
<evidence type="ECO:0000313" key="2">
    <source>
        <dbReference type="EMBL" id="CAR57623.1"/>
    </source>
</evidence>
<dbReference type="Proteomes" id="UP000001035">
    <property type="component" value="Chromosome 3"/>
</dbReference>
<dbReference type="HOGENOM" id="CLU_1140875_0_0_4"/>
<dbReference type="RefSeq" id="WP_006482391.1">
    <property type="nucleotide sequence ID" value="NC_011002.1"/>
</dbReference>
<dbReference type="AlphaFoldDB" id="B4EP79"/>
<keyword evidence="1" id="KW-1133">Transmembrane helix</keyword>
<evidence type="ECO:0000313" key="3">
    <source>
        <dbReference type="Proteomes" id="UP000001035"/>
    </source>
</evidence>
<protein>
    <submittedName>
        <fullName evidence="2">Membrane protein</fullName>
    </submittedName>
</protein>
<feature type="transmembrane region" description="Helical" evidence="1">
    <location>
        <begin position="20"/>
        <end position="37"/>
    </location>
</feature>
<feature type="transmembrane region" description="Helical" evidence="1">
    <location>
        <begin position="208"/>
        <end position="229"/>
    </location>
</feature>
<feature type="transmembrane region" description="Helical" evidence="1">
    <location>
        <begin position="116"/>
        <end position="136"/>
    </location>
</feature>
<organism evidence="2 3">
    <name type="scientific">Burkholderia cenocepacia (strain ATCC BAA-245 / DSM 16553 / LMG 16656 / NCTC 13227 / J2315 / CF5610)</name>
    <name type="common">Burkholderia cepacia (strain J2315)</name>
    <dbReference type="NCBI Taxonomy" id="216591"/>
    <lineage>
        <taxon>Bacteria</taxon>
        <taxon>Pseudomonadati</taxon>
        <taxon>Pseudomonadota</taxon>
        <taxon>Betaproteobacteria</taxon>
        <taxon>Burkholderiales</taxon>
        <taxon>Burkholderiaceae</taxon>
        <taxon>Burkholderia</taxon>
        <taxon>Burkholderia cepacia complex</taxon>
    </lineage>
</organism>
<dbReference type="BioCyc" id="BCEN216591:G1G1V-7713-MONOMER"/>